<dbReference type="EMBL" id="VUOA01000037">
    <property type="protein sequence ID" value="KAA2235263.1"/>
    <property type="molecule type" value="Genomic_DNA"/>
</dbReference>
<comment type="similarity">
    <text evidence="1">Belongs to the short-chain dehydrogenases/reductases (SDR) family.</text>
</comment>
<dbReference type="Gene3D" id="3.40.50.720">
    <property type="entry name" value="NAD(P)-binding Rossmann-like Domain"/>
    <property type="match status" value="1"/>
</dbReference>
<dbReference type="AlphaFoldDB" id="A0A5B2V6V7"/>
<dbReference type="FunFam" id="3.40.50.720:FF:000084">
    <property type="entry name" value="Short-chain dehydrogenase reductase"/>
    <property type="match status" value="1"/>
</dbReference>
<gene>
    <name evidence="2" type="ORF">F0L46_20930</name>
</gene>
<dbReference type="PANTHER" id="PTHR42760:SF124">
    <property type="entry name" value="SHORT-CHAIN DEHYDROGENASE_REDUCTASE"/>
    <property type="match status" value="1"/>
</dbReference>
<sequence length="255" mass="26163">MANRLRLDGRVALVTGAGAGIGRATAVGLAAMGATVVVTDVDVARADEAASEINGLGGAARAVALDVSDESRVRATVAEAAERHGRLDILVNNAGIGARMPTVDLPAERWERVLDVGLTGAFHCARAAVAPMLRQGRGAIVNVASIMGLTGGGLYPNPAYHAVKGALVNLTRAWALEWAPSGIRVNAVAPAFVRTALVEPLMADPDMAQAIFAATPLGRLIEPDEVADAIVFLASDAAAMITGHTLPIDGGWLAR</sequence>
<dbReference type="GO" id="GO:0016616">
    <property type="term" value="F:oxidoreductase activity, acting on the CH-OH group of donors, NAD or NADP as acceptor"/>
    <property type="evidence" value="ECO:0007669"/>
    <property type="project" value="TreeGrafter"/>
</dbReference>
<dbReference type="InterPro" id="IPR002347">
    <property type="entry name" value="SDR_fam"/>
</dbReference>
<dbReference type="NCBIfam" id="NF005559">
    <property type="entry name" value="PRK07231.1"/>
    <property type="match status" value="1"/>
</dbReference>
<dbReference type="Proteomes" id="UP000323142">
    <property type="component" value="Unassembled WGS sequence"/>
</dbReference>
<name>A0A5B2V6V7_9HYPH</name>
<keyword evidence="3" id="KW-1185">Reference proteome</keyword>
<dbReference type="SUPFAM" id="SSF51735">
    <property type="entry name" value="NAD(P)-binding Rossmann-fold domains"/>
    <property type="match status" value="1"/>
</dbReference>
<evidence type="ECO:0000256" key="1">
    <source>
        <dbReference type="ARBA" id="ARBA00006484"/>
    </source>
</evidence>
<dbReference type="OrthoDB" id="7255009at2"/>
<accession>A0A5B2V6V7</accession>
<dbReference type="PRINTS" id="PR00081">
    <property type="entry name" value="GDHRDH"/>
</dbReference>
<comment type="caution">
    <text evidence="2">The sequence shown here is derived from an EMBL/GenBank/DDBJ whole genome shotgun (WGS) entry which is preliminary data.</text>
</comment>
<protein>
    <submittedName>
        <fullName evidence="2">SDR family oxidoreductase</fullName>
    </submittedName>
</protein>
<reference evidence="2 3" key="1">
    <citation type="submission" date="2019-09" db="EMBL/GenBank/DDBJ databases">
        <title>Salinarimonas rosea gen. nov., sp. nov., a new member of the a-2 subgroup of the Proteobacteria.</title>
        <authorList>
            <person name="Liu J."/>
        </authorList>
    </citation>
    <scope>NUCLEOTIDE SEQUENCE [LARGE SCALE GENOMIC DNA]</scope>
    <source>
        <strain evidence="2 3">BN140002</strain>
    </source>
</reference>
<reference evidence="2 3" key="2">
    <citation type="submission" date="2019-09" db="EMBL/GenBank/DDBJ databases">
        <authorList>
            <person name="Jin C."/>
        </authorList>
    </citation>
    <scope>NUCLEOTIDE SEQUENCE [LARGE SCALE GENOMIC DNA]</scope>
    <source>
        <strain evidence="2 3">BN140002</strain>
    </source>
</reference>
<proteinExistence type="inferred from homology"/>
<dbReference type="PRINTS" id="PR00080">
    <property type="entry name" value="SDRFAMILY"/>
</dbReference>
<organism evidence="2 3">
    <name type="scientific">Salinarimonas soli</name>
    <dbReference type="NCBI Taxonomy" id="1638099"/>
    <lineage>
        <taxon>Bacteria</taxon>
        <taxon>Pseudomonadati</taxon>
        <taxon>Pseudomonadota</taxon>
        <taxon>Alphaproteobacteria</taxon>
        <taxon>Hyphomicrobiales</taxon>
        <taxon>Salinarimonadaceae</taxon>
        <taxon>Salinarimonas</taxon>
    </lineage>
</organism>
<evidence type="ECO:0000313" key="2">
    <source>
        <dbReference type="EMBL" id="KAA2235263.1"/>
    </source>
</evidence>
<dbReference type="Pfam" id="PF13561">
    <property type="entry name" value="adh_short_C2"/>
    <property type="match status" value="1"/>
</dbReference>
<evidence type="ECO:0000313" key="3">
    <source>
        <dbReference type="Proteomes" id="UP000323142"/>
    </source>
</evidence>
<dbReference type="InterPro" id="IPR036291">
    <property type="entry name" value="NAD(P)-bd_dom_sf"/>
</dbReference>
<dbReference type="PANTHER" id="PTHR42760">
    <property type="entry name" value="SHORT-CHAIN DEHYDROGENASES/REDUCTASES FAMILY MEMBER"/>
    <property type="match status" value="1"/>
</dbReference>